<dbReference type="Gramene" id="KZN07152">
    <property type="protein sequence ID" value="KZN07152"/>
    <property type="gene ID" value="DCAR_007989"/>
</dbReference>
<comment type="caution">
    <text evidence="11">The sequence shown here is derived from an EMBL/GenBank/DDBJ whole genome shotgun (WGS) entry which is preliminary data.</text>
</comment>
<keyword evidence="3 8" id="KW-0812">Transmembrane</keyword>
<sequence length="453" mass="52579">MGEEEEEEEKRAILHTPTWALATICLILIAVSILIEYSIHLLAKYLTKKRRRSLFKALGNIKSELMLMGFISLFLTVTEEHIPHICIQKSLAFHFLPCKNNDSHDEIQTEEASKCEEQDKMSLITRDGVQQIQLLIFSVAFFHILSSFLTFSLGMAKMKRWEIWEAETRTFEYKFSNDPRRFQFTHQTSFGKRHLKFWSEYRFLRLPASFFRQFFQSVSKVDYFILRHGFIMAHFEEGSEFDFQKNLQRALDKDFGVVVGIRLWTWMFAVLFIFFNADEFYNDLWLPFVPLVNSFQVAFFTWSSYEFGLKSCFHPKRIDIAIRVVTGVVVHILCGYVTLPLYALVTQMGTSMRKSVFPEGVEDGLKKWRMKAKKNVARRSATNSALTSLNASPQTSLHPLPSFTSTRGHSLSLKTDDPPMDDGEIVVVESAEGVGREENGDHKRLGSFEFRRL</sequence>
<keyword evidence="6 8" id="KW-0472">Membrane</keyword>
<organism evidence="11">
    <name type="scientific">Daucus carota subsp. sativus</name>
    <name type="common">Carrot</name>
    <dbReference type="NCBI Taxonomy" id="79200"/>
    <lineage>
        <taxon>Eukaryota</taxon>
        <taxon>Viridiplantae</taxon>
        <taxon>Streptophyta</taxon>
        <taxon>Embryophyta</taxon>
        <taxon>Tracheophyta</taxon>
        <taxon>Spermatophyta</taxon>
        <taxon>Magnoliopsida</taxon>
        <taxon>eudicotyledons</taxon>
        <taxon>Gunneridae</taxon>
        <taxon>Pentapetalae</taxon>
        <taxon>asterids</taxon>
        <taxon>campanulids</taxon>
        <taxon>Apiales</taxon>
        <taxon>Apiaceae</taxon>
        <taxon>Apioideae</taxon>
        <taxon>Scandiceae</taxon>
        <taxon>Daucinae</taxon>
        <taxon>Daucus</taxon>
        <taxon>Daucus sect. Daucus</taxon>
    </lineage>
</organism>
<dbReference type="GO" id="GO:0006952">
    <property type="term" value="P:defense response"/>
    <property type="evidence" value="ECO:0007669"/>
    <property type="project" value="UniProtKB-KW"/>
</dbReference>
<feature type="transmembrane region" description="Helical" evidence="10">
    <location>
        <begin position="20"/>
        <end position="42"/>
    </location>
</feature>
<comment type="domain">
    <text evidence="8">The C-terminus contains a calmodulin-binding domain, which binds calmodulin in a calcium-dependent fashion.</text>
</comment>
<dbReference type="AlphaFoldDB" id="A0A166EZ18"/>
<feature type="transmembrane region" description="Helical" evidence="10">
    <location>
        <begin position="320"/>
        <end position="345"/>
    </location>
</feature>
<feature type="compositionally biased region" description="Polar residues" evidence="9">
    <location>
        <begin position="381"/>
        <end position="413"/>
    </location>
</feature>
<dbReference type="InterPro" id="IPR004326">
    <property type="entry name" value="Mlo"/>
</dbReference>
<evidence type="ECO:0000256" key="9">
    <source>
        <dbReference type="SAM" id="MobiDB-lite"/>
    </source>
</evidence>
<evidence type="ECO:0000256" key="8">
    <source>
        <dbReference type="RuleBase" id="RU280816"/>
    </source>
</evidence>
<dbReference type="GO" id="GO:0005516">
    <property type="term" value="F:calmodulin binding"/>
    <property type="evidence" value="ECO:0007669"/>
    <property type="project" value="UniProtKB-KW"/>
</dbReference>
<evidence type="ECO:0000256" key="7">
    <source>
        <dbReference type="ARBA" id="ARBA00023265"/>
    </source>
</evidence>
<comment type="similarity">
    <text evidence="2 8">Belongs to the MLO family.</text>
</comment>
<gene>
    <name evidence="8" type="primary">MLO</name>
    <name evidence="11" type="ORF">DCAR_007989</name>
</gene>
<dbReference type="STRING" id="79200.A0A166EZ18"/>
<proteinExistence type="inferred from homology"/>
<dbReference type="Pfam" id="PF03094">
    <property type="entry name" value="Mlo"/>
    <property type="match status" value="2"/>
</dbReference>
<keyword evidence="5 8" id="KW-1133">Transmembrane helix</keyword>
<evidence type="ECO:0000256" key="4">
    <source>
        <dbReference type="ARBA" id="ARBA00022821"/>
    </source>
</evidence>
<keyword evidence="8" id="KW-0112">Calmodulin-binding</keyword>
<evidence type="ECO:0000256" key="6">
    <source>
        <dbReference type="ARBA" id="ARBA00023136"/>
    </source>
</evidence>
<evidence type="ECO:0000256" key="5">
    <source>
        <dbReference type="ARBA" id="ARBA00022989"/>
    </source>
</evidence>
<keyword evidence="4 8" id="KW-0611">Plant defense</keyword>
<reference evidence="11" key="1">
    <citation type="journal article" date="2016" name="Nat. Genet.">
        <title>A high-quality carrot genome assembly provides new insights into carotenoid accumulation and asterid genome evolution.</title>
        <authorList>
            <person name="Iorizzo M."/>
            <person name="Ellison S."/>
            <person name="Senalik D."/>
            <person name="Zeng P."/>
            <person name="Satapoomin P."/>
            <person name="Huang J."/>
            <person name="Bowman M."/>
            <person name="Iovene M."/>
            <person name="Sanseverino W."/>
            <person name="Cavagnaro P."/>
            <person name="Yildiz M."/>
            <person name="Macko-Podgorni A."/>
            <person name="Moranska E."/>
            <person name="Grzebelus E."/>
            <person name="Grzebelus D."/>
            <person name="Ashrafi H."/>
            <person name="Zheng Z."/>
            <person name="Cheng S."/>
            <person name="Spooner D."/>
            <person name="Van Deynze A."/>
            <person name="Simon P."/>
        </authorList>
    </citation>
    <scope>NUCLEOTIDE SEQUENCE [LARGE SCALE GENOMIC DNA]</scope>
    <source>
        <tissue evidence="11">Leaf</tissue>
    </source>
</reference>
<feature type="region of interest" description="Disordered" evidence="9">
    <location>
        <begin position="381"/>
        <end position="453"/>
    </location>
</feature>
<keyword evidence="7 8" id="KW-0568">Pathogenesis-related protein</keyword>
<protein>
    <recommendedName>
        <fullName evidence="8">MLO-like protein</fullName>
    </recommendedName>
</protein>
<comment type="subcellular location">
    <subcellularLocation>
        <location evidence="1 8">Membrane</location>
        <topology evidence="1 8">Multi-pass membrane protein</topology>
    </subcellularLocation>
</comment>
<name>A0A166EZ18_DAUCS</name>
<feature type="transmembrane region" description="Helical" evidence="10">
    <location>
        <begin position="255"/>
        <end position="275"/>
    </location>
</feature>
<dbReference type="OMA" id="TSFAMRH"/>
<comment type="function">
    <text evidence="8">May be involved in modulation of pathogen defense and leaf cell death.</text>
</comment>
<dbReference type="EMBL" id="LNRQ01000002">
    <property type="protein sequence ID" value="KZN07152.1"/>
    <property type="molecule type" value="Genomic_DNA"/>
</dbReference>
<accession>A0A166EZ18</accession>
<evidence type="ECO:0000256" key="2">
    <source>
        <dbReference type="ARBA" id="ARBA00006574"/>
    </source>
</evidence>
<evidence type="ECO:0000256" key="10">
    <source>
        <dbReference type="SAM" id="Phobius"/>
    </source>
</evidence>
<dbReference type="PANTHER" id="PTHR31942">
    <property type="entry name" value="MLO-LIKE PROTEIN 1"/>
    <property type="match status" value="1"/>
</dbReference>
<evidence type="ECO:0000256" key="1">
    <source>
        <dbReference type="ARBA" id="ARBA00004141"/>
    </source>
</evidence>
<feature type="compositionally biased region" description="Basic and acidic residues" evidence="9">
    <location>
        <begin position="434"/>
        <end position="453"/>
    </location>
</feature>
<dbReference type="PANTHER" id="PTHR31942:SF72">
    <property type="entry name" value="MLO-LIKE PROTEIN"/>
    <property type="match status" value="1"/>
</dbReference>
<dbReference type="GO" id="GO:0016020">
    <property type="term" value="C:membrane"/>
    <property type="evidence" value="ECO:0007669"/>
    <property type="project" value="UniProtKB-SubCell"/>
</dbReference>
<feature type="transmembrane region" description="Helical" evidence="10">
    <location>
        <begin position="132"/>
        <end position="153"/>
    </location>
</feature>
<evidence type="ECO:0000256" key="3">
    <source>
        <dbReference type="ARBA" id="ARBA00022692"/>
    </source>
</evidence>
<evidence type="ECO:0000313" key="11">
    <source>
        <dbReference type="EMBL" id="KZN07152.1"/>
    </source>
</evidence>
<feature type="transmembrane region" description="Helical" evidence="10">
    <location>
        <begin position="287"/>
        <end position="308"/>
    </location>
</feature>